<dbReference type="InterPro" id="IPR028896">
    <property type="entry name" value="GcvT/YgfZ/DmdA"/>
</dbReference>
<protein>
    <submittedName>
        <fullName evidence="2">Glycine cleavage system protein T</fullName>
    </submittedName>
</protein>
<dbReference type="SUPFAM" id="SSF103025">
    <property type="entry name" value="Folate-binding domain"/>
    <property type="match status" value="1"/>
</dbReference>
<dbReference type="RefSeq" id="WP_188657189.1">
    <property type="nucleotide sequence ID" value="NZ_BMIH01000001.1"/>
</dbReference>
<dbReference type="InterPro" id="IPR027266">
    <property type="entry name" value="TrmE/GcvT-like"/>
</dbReference>
<dbReference type="Gene3D" id="3.30.1360.120">
    <property type="entry name" value="Probable tRNA modification gtpase trme, domain 1"/>
    <property type="match status" value="1"/>
</dbReference>
<evidence type="ECO:0000313" key="2">
    <source>
        <dbReference type="EMBL" id="GGB19519.1"/>
    </source>
</evidence>
<sequence length="455" mass="50630">MTFKSLQDKIETLGNPAKWLRDVPVGAYQYPVQAQFTNWRDEQHAWHETVGLLDQSLHMTDLYVEGPDTIRLLSHVGVNSFANYGRNKGKQLICCGPDGHLIGDMVLFGLEDDKVNIVGRPPVANWIRYIVETGDFDVTCELDQRAVSNPQPRKTFRYELQGPNAWELLDRLNGGNLEKPKFFQMGEVTIAGHRLRALAHAFAGAPGLEFWGPLEIGAEVKAAIVEAGADYGLKLVGGRAYGTCAVEAGWIPSPLPAIYSGEALRGYREWLPGDGFEANGSIGGSFVSSAIEDYYLTPWDVDYGRLIRFDHEFIGREALEAMRDRPHRRKVTLEWNAEDVLAVERSILVGDRPGKYMETPLAHYAAHPYDAVLVNGRLAGLSTYPCYLARDRQWISLAMVDEADAVVGKEVVLIWGEPDGGSSKPGVEPHVQMEIRATIQPWPYARQARLLRSAA</sequence>
<dbReference type="EMBL" id="BMIH01000001">
    <property type="protein sequence ID" value="GGB19519.1"/>
    <property type="molecule type" value="Genomic_DNA"/>
</dbReference>
<evidence type="ECO:0000259" key="1">
    <source>
        <dbReference type="Pfam" id="PF01571"/>
    </source>
</evidence>
<name>A0A916SY82_9SPHN</name>
<accession>A0A916SY82</accession>
<reference evidence="2" key="1">
    <citation type="journal article" date="2014" name="Int. J. Syst. Evol. Microbiol.">
        <title>Complete genome sequence of Corynebacterium casei LMG S-19264T (=DSM 44701T), isolated from a smear-ripened cheese.</title>
        <authorList>
            <consortium name="US DOE Joint Genome Institute (JGI-PGF)"/>
            <person name="Walter F."/>
            <person name="Albersmeier A."/>
            <person name="Kalinowski J."/>
            <person name="Ruckert C."/>
        </authorList>
    </citation>
    <scope>NUCLEOTIDE SEQUENCE</scope>
    <source>
        <strain evidence="2">CGMCC 1.15330</strain>
    </source>
</reference>
<comment type="caution">
    <text evidence="2">The sequence shown here is derived from an EMBL/GenBank/DDBJ whole genome shotgun (WGS) entry which is preliminary data.</text>
</comment>
<dbReference type="InterPro" id="IPR006222">
    <property type="entry name" value="GCVT_N"/>
</dbReference>
<gene>
    <name evidence="2" type="primary">gcvT</name>
    <name evidence="2" type="ORF">GCM10011380_06360</name>
</gene>
<reference evidence="2" key="2">
    <citation type="submission" date="2020-09" db="EMBL/GenBank/DDBJ databases">
        <authorList>
            <person name="Sun Q."/>
            <person name="Zhou Y."/>
        </authorList>
    </citation>
    <scope>NUCLEOTIDE SEQUENCE</scope>
    <source>
        <strain evidence="2">CGMCC 1.15330</strain>
    </source>
</reference>
<keyword evidence="3" id="KW-1185">Reference proteome</keyword>
<dbReference type="AlphaFoldDB" id="A0A916SY82"/>
<dbReference type="PANTHER" id="PTHR43757">
    <property type="entry name" value="AMINOMETHYLTRANSFERASE"/>
    <property type="match status" value="1"/>
</dbReference>
<evidence type="ECO:0000313" key="3">
    <source>
        <dbReference type="Proteomes" id="UP000623067"/>
    </source>
</evidence>
<dbReference type="Proteomes" id="UP000623067">
    <property type="component" value="Unassembled WGS sequence"/>
</dbReference>
<dbReference type="Pfam" id="PF01571">
    <property type="entry name" value="GCV_T"/>
    <property type="match status" value="1"/>
</dbReference>
<feature type="domain" description="GCVT N-terminal" evidence="1">
    <location>
        <begin position="28"/>
        <end position="251"/>
    </location>
</feature>
<organism evidence="2 3">
    <name type="scientific">Sphingomonas metalli</name>
    <dbReference type="NCBI Taxonomy" id="1779358"/>
    <lineage>
        <taxon>Bacteria</taxon>
        <taxon>Pseudomonadati</taxon>
        <taxon>Pseudomonadota</taxon>
        <taxon>Alphaproteobacteria</taxon>
        <taxon>Sphingomonadales</taxon>
        <taxon>Sphingomonadaceae</taxon>
        <taxon>Sphingomonas</taxon>
    </lineage>
</organism>
<dbReference type="PANTHER" id="PTHR43757:SF2">
    <property type="entry name" value="AMINOMETHYLTRANSFERASE, MITOCHONDRIAL"/>
    <property type="match status" value="1"/>
</dbReference>
<proteinExistence type="predicted"/>